<accession>A0ABR1RKU8</accession>
<feature type="region of interest" description="Disordered" evidence="1">
    <location>
        <begin position="62"/>
        <end position="95"/>
    </location>
</feature>
<dbReference type="Proteomes" id="UP001396898">
    <property type="component" value="Unassembled WGS sequence"/>
</dbReference>
<comment type="caution">
    <text evidence="2">The sequence shown here is derived from an EMBL/GenBank/DDBJ whole genome shotgun (WGS) entry which is preliminary data.</text>
</comment>
<organism evidence="2 3">
    <name type="scientific">Apiospora marii</name>
    <dbReference type="NCBI Taxonomy" id="335849"/>
    <lineage>
        <taxon>Eukaryota</taxon>
        <taxon>Fungi</taxon>
        <taxon>Dikarya</taxon>
        <taxon>Ascomycota</taxon>
        <taxon>Pezizomycotina</taxon>
        <taxon>Sordariomycetes</taxon>
        <taxon>Xylariomycetidae</taxon>
        <taxon>Amphisphaeriales</taxon>
        <taxon>Apiosporaceae</taxon>
        <taxon>Apiospora</taxon>
    </lineage>
</organism>
<name>A0ABR1RKU8_9PEZI</name>
<evidence type="ECO:0000313" key="2">
    <source>
        <dbReference type="EMBL" id="KAK8013733.1"/>
    </source>
</evidence>
<reference evidence="2 3" key="1">
    <citation type="submission" date="2023-01" db="EMBL/GenBank/DDBJ databases">
        <title>Analysis of 21 Apiospora genomes using comparative genomics revels a genus with tremendous synthesis potential of carbohydrate active enzymes and secondary metabolites.</title>
        <authorList>
            <person name="Sorensen T."/>
        </authorList>
    </citation>
    <scope>NUCLEOTIDE SEQUENCE [LARGE SCALE GENOMIC DNA]</scope>
    <source>
        <strain evidence="2 3">CBS 20057</strain>
    </source>
</reference>
<evidence type="ECO:0000313" key="3">
    <source>
        <dbReference type="Proteomes" id="UP001396898"/>
    </source>
</evidence>
<dbReference type="EMBL" id="JAQQWI010000013">
    <property type="protein sequence ID" value="KAK8013733.1"/>
    <property type="molecule type" value="Genomic_DNA"/>
</dbReference>
<evidence type="ECO:0000256" key="1">
    <source>
        <dbReference type="SAM" id="MobiDB-lite"/>
    </source>
</evidence>
<proteinExistence type="predicted"/>
<keyword evidence="3" id="KW-1185">Reference proteome</keyword>
<sequence length="117" mass="13380">MAHTKRQKDKVRKSGLSLQNKTRELGRYCDVFSALAYWNPTHERMESAMHMIFSTRPFTLRRARNRPNPDPTSLSISFDPHHDGGDANLPDLGDSIDSEAFSQILEMDASEDDHEFS</sequence>
<gene>
    <name evidence="2" type="ORF">PG991_009326</name>
</gene>
<protein>
    <submittedName>
        <fullName evidence="2">Histidine phosphotransferase h.t1.c1p</fullName>
    </submittedName>
</protein>